<dbReference type="Gene3D" id="1.10.10.1700">
    <property type="entry name" value="Histone-lysine N-methyltransferase"/>
    <property type="match status" value="1"/>
</dbReference>
<reference evidence="17" key="1">
    <citation type="journal article" date="2023" name="Mol. Plant Microbe Interact.">
        <title>Elucidating the Obligate Nature and Biological Capacity of an Invasive Fungal Corn Pathogen.</title>
        <authorList>
            <person name="MacCready J.S."/>
            <person name="Roggenkamp E.M."/>
            <person name="Gdanetz K."/>
            <person name="Chilvers M.I."/>
        </authorList>
    </citation>
    <scope>NUCLEOTIDE SEQUENCE</scope>
    <source>
        <strain evidence="17">PM02</strain>
    </source>
</reference>
<dbReference type="SUPFAM" id="SSF82199">
    <property type="entry name" value="SET domain"/>
    <property type="match status" value="1"/>
</dbReference>
<evidence type="ECO:0000256" key="5">
    <source>
        <dbReference type="ARBA" id="ARBA00015413"/>
    </source>
</evidence>
<evidence type="ECO:0000313" key="17">
    <source>
        <dbReference type="EMBL" id="KAK2066706.1"/>
    </source>
</evidence>
<keyword evidence="8" id="KW-0808">Transferase</keyword>
<dbReference type="InterPro" id="IPR046341">
    <property type="entry name" value="SET_dom_sf"/>
</dbReference>
<evidence type="ECO:0000256" key="8">
    <source>
        <dbReference type="ARBA" id="ARBA00022679"/>
    </source>
</evidence>
<dbReference type="PANTHER" id="PTHR12977:SF4">
    <property type="entry name" value="HISTONE-LYSINE N-METHYLTRANSFERASE KMT5B"/>
    <property type="match status" value="1"/>
</dbReference>
<dbReference type="GO" id="GO:0005694">
    <property type="term" value="C:chromosome"/>
    <property type="evidence" value="ECO:0007669"/>
    <property type="project" value="UniProtKB-SubCell"/>
</dbReference>
<gene>
    <name evidence="17" type="ORF">P8C59_000497</name>
</gene>
<dbReference type="PROSITE" id="PS51567">
    <property type="entry name" value="SAM_MT43_SUVAR420_1"/>
    <property type="match status" value="1"/>
</dbReference>
<evidence type="ECO:0000256" key="7">
    <source>
        <dbReference type="ARBA" id="ARBA00022603"/>
    </source>
</evidence>
<keyword evidence="9" id="KW-0949">S-adenosyl-L-methionine</keyword>
<feature type="region of interest" description="Disordered" evidence="15">
    <location>
        <begin position="453"/>
        <end position="510"/>
    </location>
</feature>
<dbReference type="Gene3D" id="2.170.270.10">
    <property type="entry name" value="SET domain"/>
    <property type="match status" value="1"/>
</dbReference>
<dbReference type="InterPro" id="IPR039977">
    <property type="entry name" value="Suv4-20/Set9"/>
</dbReference>
<comment type="catalytic activity">
    <reaction evidence="14">
        <text>L-lysyl(20)-[histone H4] + 3 S-adenosyl-L-methionine = N(6),N(6),N(6)-trimethyl-L-lysyl(20)-[histone H4] + 3 S-adenosyl-L-homocysteine + 3 H(+)</text>
        <dbReference type="Rhea" id="RHEA:64456"/>
        <dbReference type="Rhea" id="RHEA-COMP:15554"/>
        <dbReference type="Rhea" id="RHEA-COMP:15998"/>
        <dbReference type="ChEBI" id="CHEBI:15378"/>
        <dbReference type="ChEBI" id="CHEBI:29969"/>
        <dbReference type="ChEBI" id="CHEBI:57856"/>
        <dbReference type="ChEBI" id="CHEBI:59789"/>
        <dbReference type="ChEBI" id="CHEBI:61961"/>
        <dbReference type="EC" id="2.1.1.372"/>
    </reaction>
</comment>
<dbReference type="CDD" id="cd10524">
    <property type="entry name" value="SET_Suv4-20-like"/>
    <property type="match status" value="1"/>
</dbReference>
<evidence type="ECO:0000256" key="6">
    <source>
        <dbReference type="ARBA" id="ARBA00022454"/>
    </source>
</evidence>
<dbReference type="InterPro" id="IPR041938">
    <property type="entry name" value="Hist-Lys_N-MTase_N"/>
</dbReference>
<accession>A0AAD9MB95</accession>
<evidence type="ECO:0000256" key="11">
    <source>
        <dbReference type="ARBA" id="ARBA00023242"/>
    </source>
</evidence>
<keyword evidence="6" id="KW-0158">Chromosome</keyword>
<evidence type="ECO:0000256" key="13">
    <source>
        <dbReference type="ARBA" id="ARBA00030653"/>
    </source>
</evidence>
<organism evidence="17 18">
    <name type="scientific">Phyllachora maydis</name>
    <dbReference type="NCBI Taxonomy" id="1825666"/>
    <lineage>
        <taxon>Eukaryota</taxon>
        <taxon>Fungi</taxon>
        <taxon>Dikarya</taxon>
        <taxon>Ascomycota</taxon>
        <taxon>Pezizomycotina</taxon>
        <taxon>Sordariomycetes</taxon>
        <taxon>Sordariomycetidae</taxon>
        <taxon>Phyllachorales</taxon>
        <taxon>Phyllachoraceae</taxon>
        <taxon>Phyllachora</taxon>
    </lineage>
</organism>
<dbReference type="AlphaFoldDB" id="A0AAD9MB95"/>
<dbReference type="Pfam" id="PF00856">
    <property type="entry name" value="SET"/>
    <property type="match status" value="1"/>
</dbReference>
<comment type="caution">
    <text evidence="17">The sequence shown here is derived from an EMBL/GenBank/DDBJ whole genome shotgun (WGS) entry which is preliminary data.</text>
</comment>
<evidence type="ECO:0000256" key="12">
    <source>
        <dbReference type="ARBA" id="ARBA00024057"/>
    </source>
</evidence>
<dbReference type="PROSITE" id="PS50280">
    <property type="entry name" value="SET"/>
    <property type="match status" value="1"/>
</dbReference>
<sequence>MPRPSLLGADKKPQRLTLKQLASYDDILTDALVDHTFYWTTIPKNRPSYHPSRGIKENEVTRIIQSHLVVTPDVVVAEAKLLGLDGLKRYCNQLATQKEKDDFKAHLRRYMAIYLPDCPFEVNATNRYTIVTQEASITARCLIQRNHPIRYLVGTQVVITPEEEADMTLKKKDFSMVVSSRRKNTSLFMGPARFANHDCNANARLVTKGQSAIEVIACRDIEVGEEITVTYGENYFGEDNCELYGQPHIAGSVEDSPSAEGYSLRRRRQPRALKQEPEVNSISVDQIPEVETTAGSIIIDTPCVLPTIESLGKADALMLDDSDEKSITTAAQSSADRKGLARLTHHKQRKPGDYTLTPVLLAEPNSAWIYCMNCNTAFVQPNAYYTKSSCPRCERHSKLYGYAWPKTQSSGRGDKEERVLDHRTVHRFLDPEDEARARGRLYWKDALAMKEPKASISKAGKSSTVASEDGYTQSKFESLVKPTPGHAKEEQDARRRSGRSRRPSSKLVTA</sequence>
<dbReference type="GO" id="GO:0005634">
    <property type="term" value="C:nucleus"/>
    <property type="evidence" value="ECO:0007669"/>
    <property type="project" value="UniProtKB-SubCell"/>
</dbReference>
<evidence type="ECO:0000256" key="4">
    <source>
        <dbReference type="ARBA" id="ARBA00014232"/>
    </source>
</evidence>
<feature type="compositionally biased region" description="Polar residues" evidence="15">
    <location>
        <begin position="460"/>
        <end position="476"/>
    </location>
</feature>
<evidence type="ECO:0000259" key="16">
    <source>
        <dbReference type="PROSITE" id="PS50280"/>
    </source>
</evidence>
<keyword evidence="11" id="KW-0539">Nucleus</keyword>
<keyword evidence="7" id="KW-0489">Methyltransferase</keyword>
<dbReference type="EMBL" id="JAQQPM010000001">
    <property type="protein sequence ID" value="KAK2066706.1"/>
    <property type="molecule type" value="Genomic_DNA"/>
</dbReference>
<proteinExistence type="predicted"/>
<feature type="region of interest" description="Disordered" evidence="15">
    <location>
        <begin position="248"/>
        <end position="275"/>
    </location>
</feature>
<protein>
    <recommendedName>
        <fullName evidence="5">Histone-lysine N-methyltransferase SET9</fullName>
        <ecNumber evidence="12">2.1.1.372</ecNumber>
    </recommendedName>
    <alternativeName>
        <fullName evidence="4">Histone-lysine N-methyltransferase set9</fullName>
    </alternativeName>
    <alternativeName>
        <fullName evidence="13">SET domain protein 9</fullName>
    </alternativeName>
</protein>
<dbReference type="GO" id="GO:0140943">
    <property type="term" value="F:histone H4K20 trimethyltransferase activity"/>
    <property type="evidence" value="ECO:0007669"/>
    <property type="project" value="UniProtKB-EC"/>
</dbReference>
<comment type="subcellular location">
    <subcellularLocation>
        <location evidence="3">Chromosome</location>
    </subcellularLocation>
    <subcellularLocation>
        <location evidence="2">Nucleus</location>
    </subcellularLocation>
</comment>
<feature type="compositionally biased region" description="Basic and acidic residues" evidence="15">
    <location>
        <begin position="486"/>
        <end position="495"/>
    </location>
</feature>
<evidence type="ECO:0000256" key="15">
    <source>
        <dbReference type="SAM" id="MobiDB-lite"/>
    </source>
</evidence>
<evidence type="ECO:0000256" key="2">
    <source>
        <dbReference type="ARBA" id="ARBA00004123"/>
    </source>
</evidence>
<evidence type="ECO:0000256" key="9">
    <source>
        <dbReference type="ARBA" id="ARBA00022691"/>
    </source>
</evidence>
<comment type="function">
    <text evidence="1">Histone methyltransferase that trimethylates 'Lys-20' of histone H4 to form H4K20me3.</text>
</comment>
<dbReference type="SMART" id="SM00317">
    <property type="entry name" value="SET"/>
    <property type="match status" value="1"/>
</dbReference>
<dbReference type="EC" id="2.1.1.372" evidence="12"/>
<dbReference type="InterPro" id="IPR001214">
    <property type="entry name" value="SET_dom"/>
</dbReference>
<feature type="domain" description="SET" evidence="16">
    <location>
        <begin position="118"/>
        <end position="232"/>
    </location>
</feature>
<dbReference type="InterPro" id="IPR025783">
    <property type="entry name" value="Set9_fungi"/>
</dbReference>
<keyword evidence="18" id="KW-1185">Reference proteome</keyword>
<dbReference type="GO" id="GO:0032259">
    <property type="term" value="P:methylation"/>
    <property type="evidence" value="ECO:0007669"/>
    <property type="project" value="UniProtKB-KW"/>
</dbReference>
<evidence type="ECO:0000256" key="3">
    <source>
        <dbReference type="ARBA" id="ARBA00004286"/>
    </source>
</evidence>
<dbReference type="PANTHER" id="PTHR12977">
    <property type="entry name" value="SUPPRESSOR OF VARIEGATION 4-20-RELATED"/>
    <property type="match status" value="1"/>
</dbReference>
<dbReference type="Proteomes" id="UP001217918">
    <property type="component" value="Unassembled WGS sequence"/>
</dbReference>
<name>A0AAD9MB95_9PEZI</name>
<keyword evidence="10" id="KW-0156">Chromatin regulator</keyword>
<evidence type="ECO:0000256" key="1">
    <source>
        <dbReference type="ARBA" id="ARBA00001984"/>
    </source>
</evidence>
<evidence type="ECO:0000313" key="18">
    <source>
        <dbReference type="Proteomes" id="UP001217918"/>
    </source>
</evidence>
<evidence type="ECO:0000256" key="14">
    <source>
        <dbReference type="ARBA" id="ARBA00048081"/>
    </source>
</evidence>
<evidence type="ECO:0000256" key="10">
    <source>
        <dbReference type="ARBA" id="ARBA00022853"/>
    </source>
</evidence>